<dbReference type="InterPro" id="IPR015069">
    <property type="entry name" value="2H-PEstase_DUF1868"/>
</dbReference>
<proteinExistence type="predicted"/>
<dbReference type="Proteomes" id="UP000729701">
    <property type="component" value="Unassembled WGS sequence"/>
</dbReference>
<dbReference type="InterPro" id="IPR009097">
    <property type="entry name" value="Cyclic_Pdiesterase"/>
</dbReference>
<evidence type="ECO:0000313" key="3">
    <source>
        <dbReference type="Proteomes" id="UP000729701"/>
    </source>
</evidence>
<reference evidence="2" key="1">
    <citation type="submission" date="2021-05" db="EMBL/GenBank/DDBJ databases">
        <authorList>
            <person name="Pietrasiak N."/>
            <person name="Ward R."/>
            <person name="Stajich J.E."/>
            <person name="Kurbessoian T."/>
        </authorList>
    </citation>
    <scope>NUCLEOTIDE SEQUENCE</scope>
    <source>
        <strain evidence="2">GSE-NOS-MK-12-04C</strain>
    </source>
</reference>
<comment type="caution">
    <text evidence="2">The sequence shown here is derived from an EMBL/GenBank/DDBJ whole genome shotgun (WGS) entry which is preliminary data.</text>
</comment>
<sequence length="263" mass="30496">MDDNYQTYLNRVARMTLPEAYRSQVQHIRESSKFHPTPDGVREAVPFPGYTVITPVSEEDSKNADFYATLQIYQQELLQLPLEPDLIVPVPPARFHVTVADLIRDSAFRDACTANSDFEKELRSCFADIFQQYQRSSNSKAKPIRWQVLGLMVLPRALGVCLVPQDESCYEQIVNLRRTIYQNQKLIALGIEQQYHFTAHVTLGYFGEISPNLDRDRLGTMLSQLNQKWLLSSPEFVVERAEVRKFDNTIRYDREPDWPSLDF</sequence>
<dbReference type="AlphaFoldDB" id="A0A951QHA8"/>
<dbReference type="Gene3D" id="3.90.1140.10">
    <property type="entry name" value="Cyclic phosphodiesterase"/>
    <property type="match status" value="1"/>
</dbReference>
<gene>
    <name evidence="2" type="ORF">KME60_00050</name>
</gene>
<reference evidence="2" key="2">
    <citation type="journal article" date="2022" name="Microbiol. Resour. Announc.">
        <title>Metagenome Sequencing to Explore Phylogenomics of Terrestrial Cyanobacteria.</title>
        <authorList>
            <person name="Ward R.D."/>
            <person name="Stajich J.E."/>
            <person name="Johansen J.R."/>
            <person name="Huntemann M."/>
            <person name="Clum A."/>
            <person name="Foster B."/>
            <person name="Foster B."/>
            <person name="Roux S."/>
            <person name="Palaniappan K."/>
            <person name="Varghese N."/>
            <person name="Mukherjee S."/>
            <person name="Reddy T.B.K."/>
            <person name="Daum C."/>
            <person name="Copeland A."/>
            <person name="Chen I.A."/>
            <person name="Ivanova N.N."/>
            <person name="Kyrpides N.C."/>
            <person name="Shapiro N."/>
            <person name="Eloe-Fadrosh E.A."/>
            <person name="Pietrasiak N."/>
        </authorList>
    </citation>
    <scope>NUCLEOTIDE SEQUENCE</scope>
    <source>
        <strain evidence="2">GSE-NOS-MK-12-04C</strain>
    </source>
</reference>
<evidence type="ECO:0000313" key="2">
    <source>
        <dbReference type="EMBL" id="MBW4665856.1"/>
    </source>
</evidence>
<dbReference type="Pfam" id="PF08975">
    <property type="entry name" value="2H-phosphodiest"/>
    <property type="match status" value="1"/>
</dbReference>
<dbReference type="EMBL" id="JAHHGZ010000001">
    <property type="protein sequence ID" value="MBW4665856.1"/>
    <property type="molecule type" value="Genomic_DNA"/>
</dbReference>
<evidence type="ECO:0000259" key="1">
    <source>
        <dbReference type="Pfam" id="PF08975"/>
    </source>
</evidence>
<feature type="domain" description="DUF1868" evidence="1">
    <location>
        <begin position="42"/>
        <end position="125"/>
    </location>
</feature>
<dbReference type="SUPFAM" id="SSF55144">
    <property type="entry name" value="LigT-like"/>
    <property type="match status" value="1"/>
</dbReference>
<organism evidence="2 3">
    <name type="scientific">Cyanomargarita calcarea GSE-NOS-MK-12-04C</name>
    <dbReference type="NCBI Taxonomy" id="2839659"/>
    <lineage>
        <taxon>Bacteria</taxon>
        <taxon>Bacillati</taxon>
        <taxon>Cyanobacteriota</taxon>
        <taxon>Cyanophyceae</taxon>
        <taxon>Nostocales</taxon>
        <taxon>Cyanomargaritaceae</taxon>
        <taxon>Cyanomargarita</taxon>
    </lineage>
</organism>
<name>A0A951QHA8_9CYAN</name>
<protein>
    <submittedName>
        <fullName evidence="2">DUF1868 domain-containing protein</fullName>
    </submittedName>
</protein>
<accession>A0A951QHA8</accession>